<feature type="domain" description="Rhodanese" evidence="2">
    <location>
        <begin position="16"/>
        <end position="104"/>
    </location>
</feature>
<evidence type="ECO:0000259" key="2">
    <source>
        <dbReference type="PROSITE" id="PS50206"/>
    </source>
</evidence>
<dbReference type="SMART" id="SM00450">
    <property type="entry name" value="RHOD"/>
    <property type="match status" value="1"/>
</dbReference>
<sequence>MKFTNISPAEAHALVAQGEAQLIDVREPGEFSSKHIEGATLLPLGKITANDLPKTDKKIIIYCLRGGRGSSACTKLIDEDSTLTIYNVEGGITAWEQAGFPVKIGHRKVLPLDRQVQLTIGSAVFLGSAATYFIDPNFLIIPAFFGAGLTFAGASGFCGLARVMAMMPWNKKLS</sequence>
<dbReference type="CDD" id="cd00158">
    <property type="entry name" value="RHOD"/>
    <property type="match status" value="1"/>
</dbReference>
<keyword evidence="1" id="KW-1133">Transmembrane helix</keyword>
<gene>
    <name evidence="3" type="ORF">NLF92_04840</name>
</gene>
<proteinExistence type="predicted"/>
<comment type="caution">
    <text evidence="3">The sequence shown here is derived from an EMBL/GenBank/DDBJ whole genome shotgun (WGS) entry which is preliminary data.</text>
</comment>
<keyword evidence="1" id="KW-0812">Transmembrane</keyword>
<dbReference type="AlphaFoldDB" id="A0AA41X1I8"/>
<feature type="transmembrane region" description="Helical" evidence="1">
    <location>
        <begin position="116"/>
        <end position="134"/>
    </location>
</feature>
<dbReference type="Gene3D" id="6.10.140.1340">
    <property type="match status" value="1"/>
</dbReference>
<organism evidence="3 4">
    <name type="scientific">Opacimonas viscosa</name>
    <dbReference type="NCBI Taxonomy" id="2961944"/>
    <lineage>
        <taxon>Bacteria</taxon>
        <taxon>Pseudomonadati</taxon>
        <taxon>Pseudomonadota</taxon>
        <taxon>Gammaproteobacteria</taxon>
        <taxon>Alteromonadales</taxon>
        <taxon>Alteromonadaceae</taxon>
        <taxon>Opacimonas</taxon>
    </lineage>
</organism>
<dbReference type="InterPro" id="IPR021309">
    <property type="entry name" value="YgaP-like_TM"/>
</dbReference>
<accession>A0AA41X1I8</accession>
<evidence type="ECO:0000313" key="3">
    <source>
        <dbReference type="EMBL" id="MCP3428268.1"/>
    </source>
</evidence>
<dbReference type="Pfam" id="PF00581">
    <property type="entry name" value="Rhodanese"/>
    <property type="match status" value="1"/>
</dbReference>
<dbReference type="InterPro" id="IPR036873">
    <property type="entry name" value="Rhodanese-like_dom_sf"/>
</dbReference>
<dbReference type="PANTHER" id="PTHR43031:SF1">
    <property type="entry name" value="PYRIDINE NUCLEOTIDE-DISULPHIDE OXIDOREDUCTASE"/>
    <property type="match status" value="1"/>
</dbReference>
<dbReference type="Gene3D" id="3.40.250.10">
    <property type="entry name" value="Rhodanese-like domain"/>
    <property type="match status" value="1"/>
</dbReference>
<keyword evidence="4" id="KW-1185">Reference proteome</keyword>
<reference evidence="3" key="1">
    <citation type="submission" date="2022-07" db="EMBL/GenBank/DDBJ databases">
        <title>Characterization of the Novel Bacterium Alteromonas immobilis LMIT006 and Alteromonas gregis LMIT007.</title>
        <authorList>
            <person name="Lin X."/>
        </authorList>
    </citation>
    <scope>NUCLEOTIDE SEQUENCE</scope>
    <source>
        <strain evidence="3">LMIT007</strain>
    </source>
</reference>
<evidence type="ECO:0000313" key="4">
    <source>
        <dbReference type="Proteomes" id="UP001165413"/>
    </source>
</evidence>
<dbReference type="InterPro" id="IPR050229">
    <property type="entry name" value="GlpE_sulfurtransferase"/>
</dbReference>
<dbReference type="PROSITE" id="PS50206">
    <property type="entry name" value="RHODANESE_3"/>
    <property type="match status" value="1"/>
</dbReference>
<evidence type="ECO:0000256" key="1">
    <source>
        <dbReference type="SAM" id="Phobius"/>
    </source>
</evidence>
<dbReference type="SUPFAM" id="SSF52821">
    <property type="entry name" value="Rhodanese/Cell cycle control phosphatase"/>
    <property type="match status" value="1"/>
</dbReference>
<protein>
    <submittedName>
        <fullName evidence="3">Rhodanese-like domain-containing protein</fullName>
    </submittedName>
</protein>
<dbReference type="RefSeq" id="WP_254099437.1">
    <property type="nucleotide sequence ID" value="NZ_JANATA010000006.1"/>
</dbReference>
<dbReference type="InterPro" id="IPR001763">
    <property type="entry name" value="Rhodanese-like_dom"/>
</dbReference>
<keyword evidence="1" id="KW-0472">Membrane</keyword>
<dbReference type="PANTHER" id="PTHR43031">
    <property type="entry name" value="FAD-DEPENDENT OXIDOREDUCTASE"/>
    <property type="match status" value="1"/>
</dbReference>
<feature type="transmembrane region" description="Helical" evidence="1">
    <location>
        <begin position="140"/>
        <end position="165"/>
    </location>
</feature>
<name>A0AA41X1I8_9ALTE</name>
<dbReference type="Pfam" id="PF11127">
    <property type="entry name" value="YgaP-like_TM"/>
    <property type="match status" value="1"/>
</dbReference>
<dbReference type="Proteomes" id="UP001165413">
    <property type="component" value="Unassembled WGS sequence"/>
</dbReference>
<dbReference type="EMBL" id="JANATA010000006">
    <property type="protein sequence ID" value="MCP3428268.1"/>
    <property type="molecule type" value="Genomic_DNA"/>
</dbReference>